<accession>A0A2W7NSF7</accession>
<dbReference type="PANTHER" id="PTHR19959">
    <property type="entry name" value="KINESIN LIGHT CHAIN"/>
    <property type="match status" value="1"/>
</dbReference>
<dbReference type="RefSeq" id="WP_211322783.1">
    <property type="nucleotide sequence ID" value="NZ_QKZL01000015.1"/>
</dbReference>
<name>A0A2W7NSF7_9RHOB</name>
<sequence length="822" mass="89615">MSRAPDVAEKSAEICFAAMTFATAAAAGIAPFVVPLAVLATIALQWRNGKRAACANAARDNALAALSASRDFSDADLARAAVLLEDLSRTIRLEPAAMIAAARPGGAATFETDLAHHLMRGLKFDGGEEAVHRAIEIAFVTAIGTCRRHPDIDRDLTQTFLIESARDQSVMLARLEAMNAKVDEILHRLRQSGALQQAEVAGITGFAIQALAKRITPEVADTEQALRELEHAVEIAVRVREEGRHGSNLGDFVDEVLRRSADLAGEGDYDAADDEIEKALRHEAEKSKARKLRLLERGVDTALLRRDAETAAQRIARQEELELPEGADLCSALFSICCTWYEREQNKGVNLDLEVAIQLAKIARQAAVGPDQSGSCLNLRGVALATLGKRESVTARLEEAALTFQAALKEFTRSRAPLEWAGTQNNLGNVLQILGERESGTARLEEAVLAHRAALEEQTRDRVPLDWAMTQMNLGNALQALGKRESGTARLEEAVLAHRAALEERTRERVPLDWAMTQNNLGRSLAALGARESGTGHLEEAVSAYRAALEEQTRERVPLEWAIAQMNLGNVLTALGARESGTARLEEAVSACQAALEERTRDRMPLQWAATQMSLGNALATLGERESGTARLEEAVSAYQSALEERTRDRVPLDWADTQTNLGAALRSLGERESGTTQLEESVVAYRAALEEQTRDRVPLAWATTQNNLGNVLQTLGARESGTTRLEEAVSAFQAALEERTRDRVPLDWAMTQMNLGNALVILGAREIGTTRLEEAVSAYQSALEELTRDRVPLQWEKTQANLKIALDLIADRNACSELPGW</sequence>
<gene>
    <name evidence="2" type="ORF">LX81_02991</name>
</gene>
<dbReference type="Gene3D" id="1.25.40.10">
    <property type="entry name" value="Tetratricopeptide repeat domain"/>
    <property type="match status" value="3"/>
</dbReference>
<reference evidence="2 3" key="1">
    <citation type="submission" date="2018-06" db="EMBL/GenBank/DDBJ databases">
        <title>Genomic Encyclopedia of Archaeal and Bacterial Type Strains, Phase II (KMG-II): from individual species to whole genera.</title>
        <authorList>
            <person name="Goeker M."/>
        </authorList>
    </citation>
    <scope>NUCLEOTIDE SEQUENCE [LARGE SCALE GENOMIC DNA]</scope>
    <source>
        <strain evidence="2 3">DSM 22009</strain>
    </source>
</reference>
<comment type="caution">
    <text evidence="2">The sequence shown here is derived from an EMBL/GenBank/DDBJ whole genome shotgun (WGS) entry which is preliminary data.</text>
</comment>
<dbReference type="SUPFAM" id="SSF48452">
    <property type="entry name" value="TPR-like"/>
    <property type="match status" value="3"/>
</dbReference>
<evidence type="ECO:0000256" key="1">
    <source>
        <dbReference type="SAM" id="Phobius"/>
    </source>
</evidence>
<organism evidence="2 3">
    <name type="scientific">Palleronia aestuarii</name>
    <dbReference type="NCBI Taxonomy" id="568105"/>
    <lineage>
        <taxon>Bacteria</taxon>
        <taxon>Pseudomonadati</taxon>
        <taxon>Pseudomonadota</taxon>
        <taxon>Alphaproteobacteria</taxon>
        <taxon>Rhodobacterales</taxon>
        <taxon>Roseobacteraceae</taxon>
        <taxon>Palleronia</taxon>
    </lineage>
</organism>
<feature type="transmembrane region" description="Helical" evidence="1">
    <location>
        <begin position="21"/>
        <end position="46"/>
    </location>
</feature>
<dbReference type="Pfam" id="PF13374">
    <property type="entry name" value="TPR_10"/>
    <property type="match status" value="3"/>
</dbReference>
<protein>
    <submittedName>
        <fullName evidence="2">Tetratricopeptide repeat protein</fullName>
    </submittedName>
</protein>
<keyword evidence="3" id="KW-1185">Reference proteome</keyword>
<evidence type="ECO:0000313" key="3">
    <source>
        <dbReference type="Proteomes" id="UP000248916"/>
    </source>
</evidence>
<dbReference type="PANTHER" id="PTHR19959:SF119">
    <property type="entry name" value="FUNGAL LIPASE-LIKE DOMAIN-CONTAINING PROTEIN"/>
    <property type="match status" value="1"/>
</dbReference>
<proteinExistence type="predicted"/>
<dbReference type="InterPro" id="IPR011990">
    <property type="entry name" value="TPR-like_helical_dom_sf"/>
</dbReference>
<evidence type="ECO:0000313" key="2">
    <source>
        <dbReference type="EMBL" id="PZX14192.1"/>
    </source>
</evidence>
<keyword evidence="1" id="KW-0472">Membrane</keyword>
<keyword evidence="1" id="KW-0812">Transmembrane</keyword>
<dbReference type="AlphaFoldDB" id="A0A2W7NSF7"/>
<dbReference type="EMBL" id="QKZL01000015">
    <property type="protein sequence ID" value="PZX14192.1"/>
    <property type="molecule type" value="Genomic_DNA"/>
</dbReference>
<keyword evidence="1" id="KW-1133">Transmembrane helix</keyword>
<dbReference type="Proteomes" id="UP000248916">
    <property type="component" value="Unassembled WGS sequence"/>
</dbReference>